<dbReference type="Gene3D" id="2.160.20.10">
    <property type="entry name" value="Single-stranded right-handed beta-helix, Pectin lyase-like"/>
    <property type="match status" value="1"/>
</dbReference>
<sequence>MIQGDTSQSASTYPTIFLQIEYGYTGPDRSIEDIYIDNNTIIGIGSQTTSNPATSFFNIGIISIMNTQGYGSDFYDMRNIHITNNRITGHGIATMDYQVGIRISKNNAATTNDAINNIVIANNVID</sequence>
<dbReference type="EMBL" id="BART01021164">
    <property type="protein sequence ID" value="GAG96942.1"/>
    <property type="molecule type" value="Genomic_DNA"/>
</dbReference>
<name>X1CVF2_9ZZZZ</name>
<proteinExistence type="predicted"/>
<feature type="non-terminal residue" evidence="1">
    <location>
        <position position="126"/>
    </location>
</feature>
<organism evidence="1">
    <name type="scientific">marine sediment metagenome</name>
    <dbReference type="NCBI Taxonomy" id="412755"/>
    <lineage>
        <taxon>unclassified sequences</taxon>
        <taxon>metagenomes</taxon>
        <taxon>ecological metagenomes</taxon>
    </lineage>
</organism>
<protein>
    <submittedName>
        <fullName evidence="1">Uncharacterized protein</fullName>
    </submittedName>
</protein>
<gene>
    <name evidence="1" type="ORF">S01H4_39135</name>
</gene>
<evidence type="ECO:0000313" key="1">
    <source>
        <dbReference type="EMBL" id="GAG96942.1"/>
    </source>
</evidence>
<accession>X1CVF2</accession>
<comment type="caution">
    <text evidence="1">The sequence shown here is derived from an EMBL/GenBank/DDBJ whole genome shotgun (WGS) entry which is preliminary data.</text>
</comment>
<reference evidence="1" key="1">
    <citation type="journal article" date="2014" name="Front. Microbiol.">
        <title>High frequency of phylogenetically diverse reductive dehalogenase-homologous genes in deep subseafloor sedimentary metagenomes.</title>
        <authorList>
            <person name="Kawai M."/>
            <person name="Futagami T."/>
            <person name="Toyoda A."/>
            <person name="Takaki Y."/>
            <person name="Nishi S."/>
            <person name="Hori S."/>
            <person name="Arai W."/>
            <person name="Tsubouchi T."/>
            <person name="Morono Y."/>
            <person name="Uchiyama I."/>
            <person name="Ito T."/>
            <person name="Fujiyama A."/>
            <person name="Inagaki F."/>
            <person name="Takami H."/>
        </authorList>
    </citation>
    <scope>NUCLEOTIDE SEQUENCE</scope>
    <source>
        <strain evidence="1">Expedition CK06-06</strain>
    </source>
</reference>
<dbReference type="AlphaFoldDB" id="X1CVF2"/>
<dbReference type="InterPro" id="IPR012334">
    <property type="entry name" value="Pectin_lyas_fold"/>
</dbReference>